<feature type="transmembrane region" description="Helical" evidence="1">
    <location>
        <begin position="39"/>
        <end position="59"/>
    </location>
</feature>
<evidence type="ECO:0000313" key="2">
    <source>
        <dbReference type="EMBL" id="SFK45120.1"/>
    </source>
</evidence>
<dbReference type="AlphaFoldDB" id="A0A1I3ZME4"/>
<organism evidence="2 3">
    <name type="scientific">Halobacillus dabanensis</name>
    <dbReference type="NCBI Taxonomy" id="240302"/>
    <lineage>
        <taxon>Bacteria</taxon>
        <taxon>Bacillati</taxon>
        <taxon>Bacillota</taxon>
        <taxon>Bacilli</taxon>
        <taxon>Bacillales</taxon>
        <taxon>Bacillaceae</taxon>
        <taxon>Halobacillus</taxon>
    </lineage>
</organism>
<evidence type="ECO:0000313" key="3">
    <source>
        <dbReference type="Proteomes" id="UP000183557"/>
    </source>
</evidence>
<dbReference type="OrthoDB" id="2972220at2"/>
<dbReference type="Proteomes" id="UP000183557">
    <property type="component" value="Unassembled WGS sequence"/>
</dbReference>
<sequence length="76" mass="8418">MPAWISNSFKVLSSIVMNVVTMLALLIAVIYTLATGFSLMKGGLVLGLLAVWLLSFICIARKVYSYLFGVWKDDDE</sequence>
<protein>
    <submittedName>
        <fullName evidence="2">Uncharacterized protein</fullName>
    </submittedName>
</protein>
<proteinExistence type="predicted"/>
<keyword evidence="1" id="KW-0472">Membrane</keyword>
<gene>
    <name evidence="2" type="ORF">SAMN04487936_11443</name>
</gene>
<dbReference type="EMBL" id="FOSB01000014">
    <property type="protein sequence ID" value="SFK45120.1"/>
    <property type="molecule type" value="Genomic_DNA"/>
</dbReference>
<feature type="transmembrane region" description="Helical" evidence="1">
    <location>
        <begin position="12"/>
        <end position="33"/>
    </location>
</feature>
<name>A0A1I3ZME4_HALDA</name>
<keyword evidence="1" id="KW-0812">Transmembrane</keyword>
<keyword evidence="1" id="KW-1133">Transmembrane helix</keyword>
<dbReference type="RefSeq" id="WP_075038014.1">
    <property type="nucleotide sequence ID" value="NZ_FOSB01000014.1"/>
</dbReference>
<accession>A0A1I3ZME4</accession>
<keyword evidence="3" id="KW-1185">Reference proteome</keyword>
<reference evidence="3" key="1">
    <citation type="submission" date="2016-10" db="EMBL/GenBank/DDBJ databases">
        <authorList>
            <person name="Varghese N."/>
            <person name="Submissions S."/>
        </authorList>
    </citation>
    <scope>NUCLEOTIDE SEQUENCE [LARGE SCALE GENOMIC DNA]</scope>
    <source>
        <strain evidence="3">CGMCC 1.3704</strain>
    </source>
</reference>
<evidence type="ECO:0000256" key="1">
    <source>
        <dbReference type="SAM" id="Phobius"/>
    </source>
</evidence>